<dbReference type="CDD" id="cd13120">
    <property type="entry name" value="BF2867_like_N"/>
    <property type="match status" value="1"/>
</dbReference>
<protein>
    <submittedName>
        <fullName evidence="2">Fimbrillin family protein</fullName>
    </submittedName>
</protein>
<comment type="caution">
    <text evidence="2">The sequence shown here is derived from an EMBL/GenBank/DDBJ whole genome shotgun (WGS) entry which is preliminary data.</text>
</comment>
<dbReference type="PROSITE" id="PS51257">
    <property type="entry name" value="PROKAR_LIPOPROTEIN"/>
    <property type="match status" value="1"/>
</dbReference>
<dbReference type="Pfam" id="PF13149">
    <property type="entry name" value="Mfa_like_1"/>
    <property type="match status" value="1"/>
</dbReference>
<organism evidence="2 3">
    <name type="scientific">Bacteroides vicugnae</name>
    <dbReference type="NCBI Taxonomy" id="3037989"/>
    <lineage>
        <taxon>Bacteria</taxon>
        <taxon>Pseudomonadati</taxon>
        <taxon>Bacteroidota</taxon>
        <taxon>Bacteroidia</taxon>
        <taxon>Bacteroidales</taxon>
        <taxon>Bacteroidaceae</taxon>
        <taxon>Bacteroides</taxon>
    </lineage>
</organism>
<dbReference type="InterPro" id="IPR025049">
    <property type="entry name" value="Mfa-like_1"/>
</dbReference>
<dbReference type="CDD" id="cd13121">
    <property type="entry name" value="BF2867_like_C"/>
    <property type="match status" value="1"/>
</dbReference>
<sequence>MKINYVTAAFALLLLAGCSNDVKESDIKFAGETGAKVSFSAVINNQEASELKTRATETSWEMGDLVGITCGSRQVNIEYEYTGGENSLFAAKSGYAEDIWVLGTQEYDVTAYYPFTGTSGTEAETIEVSTDSENQATAEKREQIDFLYASGKATAETPNVKLAFNHVMSRIKLTFTAGTNVTLSDITCYLINLKKNGTFNPNTGETTVSIESVTSDDDIVWTKVGAADNYTIQAILLPQTPQKEVYIQAGMNGYYYEVHFPNLTKLEPGVSYNYTIQANEYKDNPFVLTITEETQIIGWKNEDGGTVESDPSVAGTGTNITNPSWNITEETITPTSKK</sequence>
<dbReference type="Proteomes" id="UP001292913">
    <property type="component" value="Unassembled WGS sequence"/>
</dbReference>
<dbReference type="EMBL" id="JARZAK010000018">
    <property type="protein sequence ID" value="MDY7260087.1"/>
    <property type="molecule type" value="Genomic_DNA"/>
</dbReference>
<dbReference type="RefSeq" id="WP_167511718.1">
    <property type="nucleotide sequence ID" value="NZ_JARZAK010000018.1"/>
</dbReference>
<accession>A0ABU5HW99</accession>
<dbReference type="InterPro" id="IPR042278">
    <property type="entry name" value="Mfa-like_1_N"/>
</dbReference>
<evidence type="ECO:0000313" key="2">
    <source>
        <dbReference type="EMBL" id="MDY7260087.1"/>
    </source>
</evidence>
<evidence type="ECO:0000256" key="1">
    <source>
        <dbReference type="SAM" id="MobiDB-lite"/>
    </source>
</evidence>
<proteinExistence type="predicted"/>
<evidence type="ECO:0000313" key="3">
    <source>
        <dbReference type="Proteomes" id="UP001292913"/>
    </source>
</evidence>
<dbReference type="Gene3D" id="2.60.40.2630">
    <property type="match status" value="1"/>
</dbReference>
<gene>
    <name evidence="2" type="ORF">QHG74_20455</name>
</gene>
<dbReference type="Gene3D" id="2.60.40.2620">
    <property type="entry name" value="Fimbrillin-like"/>
    <property type="match status" value="1"/>
</dbReference>
<reference evidence="2 3" key="1">
    <citation type="submission" date="2023-04" db="EMBL/GenBank/DDBJ databases">
        <title>Bacteroides pacosi sp. nov., isolated from the fecal material of an alpaca.</title>
        <authorList>
            <person name="Miller S."/>
            <person name="Hendry M."/>
            <person name="King J."/>
            <person name="Sankaranarayanan K."/>
            <person name="Lawson P.A."/>
        </authorList>
    </citation>
    <scope>NUCLEOTIDE SEQUENCE [LARGE SCALE GENOMIC DNA]</scope>
    <source>
        <strain evidence="2 3">A2-P53</strain>
    </source>
</reference>
<name>A0ABU5HW99_9BACE</name>
<feature type="region of interest" description="Disordered" evidence="1">
    <location>
        <begin position="301"/>
        <end position="321"/>
    </location>
</feature>
<keyword evidence="3" id="KW-1185">Reference proteome</keyword>